<gene>
    <name evidence="3" type="ORF">M9458_053521</name>
</gene>
<dbReference type="InterPro" id="IPR041476">
    <property type="entry name" value="TRAF3IP1_C"/>
</dbReference>
<proteinExistence type="predicted"/>
<evidence type="ECO:0000313" key="3">
    <source>
        <dbReference type="EMBL" id="KAL0151008.1"/>
    </source>
</evidence>
<dbReference type="EMBL" id="JAMKFB020000258">
    <property type="protein sequence ID" value="KAL0151008.1"/>
    <property type="molecule type" value="Genomic_DNA"/>
</dbReference>
<sequence length="79" mass="9016">MLLGNAALVGELQQLRKENQQGHIGTKESLTRLETSVEELKDQITKLETRIVEAEERISNNEDSVMRHGRAIRYLLQGE</sequence>
<evidence type="ECO:0000313" key="4">
    <source>
        <dbReference type="Proteomes" id="UP001529510"/>
    </source>
</evidence>
<evidence type="ECO:0000259" key="2">
    <source>
        <dbReference type="Pfam" id="PF17749"/>
    </source>
</evidence>
<accession>A0ABD0MSD1</accession>
<organism evidence="3 4">
    <name type="scientific">Cirrhinus mrigala</name>
    <name type="common">Mrigala</name>
    <dbReference type="NCBI Taxonomy" id="683832"/>
    <lineage>
        <taxon>Eukaryota</taxon>
        <taxon>Metazoa</taxon>
        <taxon>Chordata</taxon>
        <taxon>Craniata</taxon>
        <taxon>Vertebrata</taxon>
        <taxon>Euteleostomi</taxon>
        <taxon>Actinopterygii</taxon>
        <taxon>Neopterygii</taxon>
        <taxon>Teleostei</taxon>
        <taxon>Ostariophysi</taxon>
        <taxon>Cypriniformes</taxon>
        <taxon>Cyprinidae</taxon>
        <taxon>Labeoninae</taxon>
        <taxon>Labeonini</taxon>
        <taxon>Cirrhinus</taxon>
    </lineage>
</organism>
<feature type="non-terminal residue" evidence="3">
    <location>
        <position position="79"/>
    </location>
</feature>
<keyword evidence="1" id="KW-0175">Coiled coil</keyword>
<feature type="coiled-coil region" evidence="1">
    <location>
        <begin position="30"/>
        <end position="64"/>
    </location>
</feature>
<reference evidence="3 4" key="1">
    <citation type="submission" date="2024-05" db="EMBL/GenBank/DDBJ databases">
        <title>Genome sequencing and assembly of Indian major carp, Cirrhinus mrigala (Hamilton, 1822).</title>
        <authorList>
            <person name="Mohindra V."/>
            <person name="Chowdhury L.M."/>
            <person name="Lal K."/>
            <person name="Jena J.K."/>
        </authorList>
    </citation>
    <scope>NUCLEOTIDE SEQUENCE [LARGE SCALE GENOMIC DNA]</scope>
    <source>
        <strain evidence="3">CM1030</strain>
        <tissue evidence="3">Blood</tissue>
    </source>
</reference>
<dbReference type="Gene3D" id="1.20.5.340">
    <property type="match status" value="1"/>
</dbReference>
<comment type="caution">
    <text evidence="3">The sequence shown here is derived from an EMBL/GenBank/DDBJ whole genome shotgun (WGS) entry which is preliminary data.</text>
</comment>
<dbReference type="Proteomes" id="UP001529510">
    <property type="component" value="Unassembled WGS sequence"/>
</dbReference>
<keyword evidence="4" id="KW-1185">Reference proteome</keyword>
<feature type="domain" description="TRAF3-interacting protein 1 C-terminal" evidence="2">
    <location>
        <begin position="9"/>
        <end position="76"/>
    </location>
</feature>
<name>A0ABD0MSD1_CIRMR</name>
<dbReference type="Pfam" id="PF17749">
    <property type="entry name" value="MIP-T3_C"/>
    <property type="match status" value="1"/>
</dbReference>
<dbReference type="AlphaFoldDB" id="A0ABD0MSD1"/>
<evidence type="ECO:0000256" key="1">
    <source>
        <dbReference type="SAM" id="Coils"/>
    </source>
</evidence>
<protein>
    <recommendedName>
        <fullName evidence="2">TRAF3-interacting protein 1 C-terminal domain-containing protein</fullName>
    </recommendedName>
</protein>